<evidence type="ECO:0000256" key="7">
    <source>
        <dbReference type="ARBA" id="ARBA00022807"/>
    </source>
</evidence>
<keyword evidence="5" id="KW-0833">Ubl conjugation pathway</keyword>
<dbReference type="PANTHER" id="PTHR21646">
    <property type="entry name" value="UBIQUITIN CARBOXYL-TERMINAL HYDROLASE"/>
    <property type="match status" value="1"/>
</dbReference>
<organism evidence="11 12">
    <name type="scientific">Gonapodya prolifera (strain JEL478)</name>
    <name type="common">Monoblepharis prolifera</name>
    <dbReference type="NCBI Taxonomy" id="1344416"/>
    <lineage>
        <taxon>Eukaryota</taxon>
        <taxon>Fungi</taxon>
        <taxon>Fungi incertae sedis</taxon>
        <taxon>Chytridiomycota</taxon>
        <taxon>Chytridiomycota incertae sedis</taxon>
        <taxon>Monoblepharidomycetes</taxon>
        <taxon>Monoblepharidales</taxon>
        <taxon>Gonapodyaceae</taxon>
        <taxon>Gonapodya</taxon>
    </lineage>
</organism>
<dbReference type="Gene3D" id="3.40.250.10">
    <property type="entry name" value="Rhodanese-like domain"/>
    <property type="match status" value="1"/>
</dbReference>
<evidence type="ECO:0000256" key="1">
    <source>
        <dbReference type="ARBA" id="ARBA00000707"/>
    </source>
</evidence>
<comment type="similarity">
    <text evidence="2">Belongs to the peptidase C19 family.</text>
</comment>
<evidence type="ECO:0000256" key="4">
    <source>
        <dbReference type="ARBA" id="ARBA00022670"/>
    </source>
</evidence>
<dbReference type="PANTHER" id="PTHR21646:SF24">
    <property type="entry name" value="UBIQUITIN CARBOXYL-TERMINAL HYDROLASE"/>
    <property type="match status" value="1"/>
</dbReference>
<dbReference type="EC" id="3.4.19.12" evidence="3"/>
<dbReference type="GO" id="GO:0004843">
    <property type="term" value="F:cysteine-type deubiquitinase activity"/>
    <property type="evidence" value="ECO:0007669"/>
    <property type="project" value="UniProtKB-EC"/>
</dbReference>
<dbReference type="PROSITE" id="PS00973">
    <property type="entry name" value="USP_2"/>
    <property type="match status" value="1"/>
</dbReference>
<feature type="compositionally biased region" description="Basic and acidic residues" evidence="8">
    <location>
        <begin position="122"/>
        <end position="135"/>
    </location>
</feature>
<name>A0A139AJH4_GONPJ</name>
<dbReference type="PROSITE" id="PS50235">
    <property type="entry name" value="USP_3"/>
    <property type="match status" value="1"/>
</dbReference>
<dbReference type="InterPro" id="IPR028889">
    <property type="entry name" value="USP"/>
</dbReference>
<dbReference type="Pfam" id="PF00443">
    <property type="entry name" value="UCH"/>
    <property type="match status" value="1"/>
</dbReference>
<feature type="region of interest" description="Disordered" evidence="8">
    <location>
        <begin position="95"/>
        <end position="210"/>
    </location>
</feature>
<feature type="region of interest" description="Disordered" evidence="8">
    <location>
        <begin position="509"/>
        <end position="672"/>
    </location>
</feature>
<evidence type="ECO:0000256" key="5">
    <source>
        <dbReference type="ARBA" id="ARBA00022786"/>
    </source>
</evidence>
<sequence>MSILTSARFALRIATPRNQARRKEKVGDTEGAYVANLSGMYIITEVMRKLKSSSQDMKNLEAVKKYAVDHVIASMEAQRSTLDIVREAAFKSPAVSPAPSASKLNGSSPSPRLGGAVPQPQRDQRKEITGADIDRALGGLGRSSNAGFEAEGQYMNGPKAGLATPPLFSPPVPSTSTPYSPSLYSTPTSAVSPPPPPTAPPTIDPSRLHGYLSRPNAPRILVLDVRPAGEYDVGHIGWKRNVVVGAGRDSKNEKESDVGEEWKKGATVRVEPGWVGRGLTYPSLLALFNATLGSNHPSLLAFSTLPHYSLIVYLDSNSTDPSNNLSLTYLASGIWLGAPPLETKNRPATVMLTGGWEGWRKQVAGKELDFIERGVEGWGGIGVTGSWGLTAGAQDGIVRGVADYLSKHPSDRSSRPGGGNSLTEIYNPQAYESPPQANQPLRPLPLNIQAPAAALARPNTSRRGSEKQVANGDVPKRVRSNWSADPSINNPSPRTASLRASAAYGFDTGPAPALPLSRPPSGQVNSSFPTALPPQPSDLPRPKSNMPRVPQRAQSSGPAGLVFQAPSRPPSPPVVAAAGAFGSLQRGGSRENQPPPLIPPKPFERPYADSFRAPRASSPGAGGHQQRFFSPLSPPSVRGTGGSAPAPAVPARPGGGFGGPGPENWDLNPTSANVGTTGLKNMGNTCYMNSTVQCLSGTVPLAAYFRNGRYKRDLNRSNSLGTGGIVAERFAGLVQQLWRGDLTYLVPDDLRDAVCQHAPQFRGTEQQDSQEFLAFLMDALHEDLNRGRIGNVRIPPMTKSEEEAEARLPVGQQAVRAWDRYMRSNDSIIVRDFQGQYGSVLECLTCRHKSYTFNTFMYLQLPIPARPPRRAASGSITITECLDEFLKLEVLDGEDAWQCPRERTPRKSTKQIWLSRLPNLLIVQLKRFYHEGPFKNKLDQYVDFPIGGWDLSRYLGDVPGMARDESLAEQYTYDLYAVSNHFGGLNGGHYTAFVRNGYRGEWYNFDDSRVTTISERDVKVSCSSVSPFELGY</sequence>
<dbReference type="Gene3D" id="3.90.70.10">
    <property type="entry name" value="Cysteine proteinases"/>
    <property type="match status" value="1"/>
</dbReference>
<evidence type="ECO:0000313" key="11">
    <source>
        <dbReference type="EMBL" id="KXS16633.1"/>
    </source>
</evidence>
<feature type="domain" description="USP" evidence="10">
    <location>
        <begin position="677"/>
        <end position="1032"/>
    </location>
</feature>
<dbReference type="InterPro" id="IPR036873">
    <property type="entry name" value="Rhodanese-like_dom_sf"/>
</dbReference>
<evidence type="ECO:0000256" key="3">
    <source>
        <dbReference type="ARBA" id="ARBA00012759"/>
    </source>
</evidence>
<protein>
    <recommendedName>
        <fullName evidence="3">ubiquitinyl hydrolase 1</fullName>
        <ecNumber evidence="3">3.4.19.12</ecNumber>
    </recommendedName>
</protein>
<evidence type="ECO:0000256" key="2">
    <source>
        <dbReference type="ARBA" id="ARBA00009085"/>
    </source>
</evidence>
<dbReference type="EMBL" id="KQ965751">
    <property type="protein sequence ID" value="KXS16633.1"/>
    <property type="molecule type" value="Genomic_DNA"/>
</dbReference>
<gene>
    <name evidence="11" type="ORF">M427DRAFT_288675</name>
</gene>
<dbReference type="SUPFAM" id="SSF52821">
    <property type="entry name" value="Rhodanese/Cell cycle control phosphatase"/>
    <property type="match status" value="1"/>
</dbReference>
<dbReference type="InterPro" id="IPR050185">
    <property type="entry name" value="Ub_carboxyl-term_hydrolase"/>
</dbReference>
<dbReference type="GO" id="GO:0006508">
    <property type="term" value="P:proteolysis"/>
    <property type="evidence" value="ECO:0007669"/>
    <property type="project" value="UniProtKB-KW"/>
</dbReference>
<feature type="compositionally biased region" description="Polar residues" evidence="8">
    <location>
        <begin position="480"/>
        <end position="495"/>
    </location>
</feature>
<evidence type="ECO:0000313" key="12">
    <source>
        <dbReference type="Proteomes" id="UP000070544"/>
    </source>
</evidence>
<comment type="catalytic activity">
    <reaction evidence="1">
        <text>Thiol-dependent hydrolysis of ester, thioester, amide, peptide and isopeptide bonds formed by the C-terminal Gly of ubiquitin (a 76-residue protein attached to proteins as an intracellular targeting signal).</text>
        <dbReference type="EC" id="3.4.19.12"/>
    </reaction>
</comment>
<dbReference type="InterPro" id="IPR001394">
    <property type="entry name" value="Peptidase_C19_UCH"/>
</dbReference>
<dbReference type="GO" id="GO:0016579">
    <property type="term" value="P:protein deubiquitination"/>
    <property type="evidence" value="ECO:0007669"/>
    <property type="project" value="InterPro"/>
</dbReference>
<dbReference type="InterPro" id="IPR038765">
    <property type="entry name" value="Papain-like_cys_pep_sf"/>
</dbReference>
<dbReference type="OrthoDB" id="292964at2759"/>
<keyword evidence="7" id="KW-0788">Thiol protease</keyword>
<dbReference type="InterPro" id="IPR018200">
    <property type="entry name" value="USP_CS"/>
</dbReference>
<keyword evidence="4" id="KW-0645">Protease</keyword>
<keyword evidence="6" id="KW-0378">Hydrolase</keyword>
<keyword evidence="12" id="KW-1185">Reference proteome</keyword>
<feature type="compositionally biased region" description="Low complexity" evidence="8">
    <location>
        <begin position="174"/>
        <end position="191"/>
    </location>
</feature>
<reference evidence="11 12" key="1">
    <citation type="journal article" date="2015" name="Genome Biol. Evol.">
        <title>Phylogenomic analyses indicate that early fungi evolved digesting cell walls of algal ancestors of land plants.</title>
        <authorList>
            <person name="Chang Y."/>
            <person name="Wang S."/>
            <person name="Sekimoto S."/>
            <person name="Aerts A.L."/>
            <person name="Choi C."/>
            <person name="Clum A."/>
            <person name="LaButti K.M."/>
            <person name="Lindquist E.A."/>
            <person name="Yee Ngan C."/>
            <person name="Ohm R.A."/>
            <person name="Salamov A.A."/>
            <person name="Grigoriev I.V."/>
            <person name="Spatafora J.W."/>
            <person name="Berbee M.L."/>
        </authorList>
    </citation>
    <scope>NUCLEOTIDE SEQUENCE [LARGE SCALE GENOMIC DNA]</scope>
    <source>
        <strain evidence="11 12">JEL478</strain>
    </source>
</reference>
<dbReference type="Proteomes" id="UP000070544">
    <property type="component" value="Unassembled WGS sequence"/>
</dbReference>
<feature type="domain" description="Rhodanese" evidence="9">
    <location>
        <begin position="216"/>
        <end position="236"/>
    </location>
</feature>
<accession>A0A139AJH4</accession>
<evidence type="ECO:0000259" key="10">
    <source>
        <dbReference type="PROSITE" id="PS50235"/>
    </source>
</evidence>
<dbReference type="SUPFAM" id="SSF54001">
    <property type="entry name" value="Cysteine proteinases"/>
    <property type="match status" value="1"/>
</dbReference>
<feature type="compositionally biased region" description="Low complexity" evidence="8">
    <location>
        <begin position="509"/>
        <end position="522"/>
    </location>
</feature>
<dbReference type="InterPro" id="IPR001763">
    <property type="entry name" value="Rhodanese-like_dom"/>
</dbReference>
<dbReference type="AlphaFoldDB" id="A0A139AJH4"/>
<feature type="compositionally biased region" description="Low complexity" evidence="8">
    <location>
        <begin position="643"/>
        <end position="652"/>
    </location>
</feature>
<dbReference type="CDD" id="cd02674">
    <property type="entry name" value="Peptidase_C19R"/>
    <property type="match status" value="1"/>
</dbReference>
<evidence type="ECO:0000256" key="8">
    <source>
        <dbReference type="SAM" id="MobiDB-lite"/>
    </source>
</evidence>
<dbReference type="PROSITE" id="PS00972">
    <property type="entry name" value="USP_1"/>
    <property type="match status" value="1"/>
</dbReference>
<dbReference type="PROSITE" id="PS50206">
    <property type="entry name" value="RHODANESE_3"/>
    <property type="match status" value="1"/>
</dbReference>
<evidence type="ECO:0000256" key="6">
    <source>
        <dbReference type="ARBA" id="ARBA00022801"/>
    </source>
</evidence>
<evidence type="ECO:0000259" key="9">
    <source>
        <dbReference type="PROSITE" id="PS50206"/>
    </source>
</evidence>
<feature type="compositionally biased region" description="Pro residues" evidence="8">
    <location>
        <begin position="192"/>
        <end position="203"/>
    </location>
</feature>
<dbReference type="STRING" id="1344416.A0A139AJH4"/>
<proteinExistence type="inferred from homology"/>
<feature type="region of interest" description="Disordered" evidence="8">
    <location>
        <begin position="406"/>
        <end position="495"/>
    </location>
</feature>